<proteinExistence type="predicted"/>
<dbReference type="AlphaFoldDB" id="E1ZG18"/>
<dbReference type="EMBL" id="GL433845">
    <property type="protein sequence ID" value="EFN55219.1"/>
    <property type="molecule type" value="Genomic_DNA"/>
</dbReference>
<feature type="compositionally biased region" description="Low complexity" evidence="1">
    <location>
        <begin position="274"/>
        <end position="288"/>
    </location>
</feature>
<gene>
    <name evidence="2" type="ORF">CHLNCDRAFT_134468</name>
</gene>
<dbReference type="RefSeq" id="XP_005847321.1">
    <property type="nucleotide sequence ID" value="XM_005847259.1"/>
</dbReference>
<sequence length="403" mass="41006">MASPYTLQRSSACGSQSVATPVARRDLHALRNGQDSLDSSPRCPLAWSPPASYAAGATAPTSSSGCTDSVAPELTCQEQLEGRCSPERGAAEALAALPRPPSPAACLREANRSAQAPPLQPFCTPKAAMYQFGSPLCSPARPSSLSPPGAHLAGGSPLATPQPPLSLSGAAAAPPSPPLVTLSPRILHAGLMRPCSVRLTGSGKRGGRAPPLFAPPLRLCGDRITPIPRTLFSTLSPDKGAAPAGAAAAAPARLGHGPAAAFPLLPEPPRPHRAAPAARTASADSANRQPQAGSWQRELSFADLLTAHRPVAAPLPAAPRPPASPPRAAELVAEMAVTPRKRARKSLAPLRAAACEGEAAQQQAGAAPGPPLHGSCQGESDGDSSGLQEDAALSTPRKLPRRK</sequence>
<feature type="region of interest" description="Disordered" evidence="1">
    <location>
        <begin position="52"/>
        <end position="71"/>
    </location>
</feature>
<keyword evidence="3" id="KW-1185">Reference proteome</keyword>
<evidence type="ECO:0000313" key="2">
    <source>
        <dbReference type="EMBL" id="EFN55219.1"/>
    </source>
</evidence>
<feature type="compositionally biased region" description="Low complexity" evidence="1">
    <location>
        <begin position="52"/>
        <end position="65"/>
    </location>
</feature>
<feature type="region of interest" description="Disordered" evidence="1">
    <location>
        <begin position="1"/>
        <end position="20"/>
    </location>
</feature>
<organism evidence="3">
    <name type="scientific">Chlorella variabilis</name>
    <name type="common">Green alga</name>
    <dbReference type="NCBI Taxonomy" id="554065"/>
    <lineage>
        <taxon>Eukaryota</taxon>
        <taxon>Viridiplantae</taxon>
        <taxon>Chlorophyta</taxon>
        <taxon>core chlorophytes</taxon>
        <taxon>Trebouxiophyceae</taxon>
        <taxon>Chlorellales</taxon>
        <taxon>Chlorellaceae</taxon>
        <taxon>Chlorella clade</taxon>
        <taxon>Chlorella</taxon>
    </lineage>
</organism>
<feature type="region of interest" description="Disordered" evidence="1">
    <location>
        <begin position="141"/>
        <end position="173"/>
    </location>
</feature>
<feature type="region of interest" description="Disordered" evidence="1">
    <location>
        <begin position="339"/>
        <end position="403"/>
    </location>
</feature>
<dbReference type="OMA" id="GRCSPER"/>
<dbReference type="OrthoDB" id="10678870at2759"/>
<accession>E1ZG18</accession>
<protein>
    <submittedName>
        <fullName evidence="2">Expressed protein</fullName>
    </submittedName>
</protein>
<dbReference type="KEGG" id="cvr:CHLNCDRAFT_134468"/>
<reference evidence="2 3" key="1">
    <citation type="journal article" date="2010" name="Plant Cell">
        <title>The Chlorella variabilis NC64A genome reveals adaptation to photosymbiosis, coevolution with viruses, and cryptic sex.</title>
        <authorList>
            <person name="Blanc G."/>
            <person name="Duncan G."/>
            <person name="Agarkova I."/>
            <person name="Borodovsky M."/>
            <person name="Gurnon J."/>
            <person name="Kuo A."/>
            <person name="Lindquist E."/>
            <person name="Lucas S."/>
            <person name="Pangilinan J."/>
            <person name="Polle J."/>
            <person name="Salamov A."/>
            <person name="Terry A."/>
            <person name="Yamada T."/>
            <person name="Dunigan D.D."/>
            <person name="Grigoriev I.V."/>
            <person name="Claverie J.M."/>
            <person name="Van Etten J.L."/>
        </authorList>
    </citation>
    <scope>NUCLEOTIDE SEQUENCE [LARGE SCALE GENOMIC DNA]</scope>
    <source>
        <strain evidence="2 3">NC64A</strain>
    </source>
</reference>
<dbReference type="GeneID" id="17354825"/>
<name>E1ZG18_CHLVA</name>
<feature type="compositionally biased region" description="Polar residues" evidence="1">
    <location>
        <begin position="1"/>
        <end position="19"/>
    </location>
</feature>
<evidence type="ECO:0000313" key="3">
    <source>
        <dbReference type="Proteomes" id="UP000008141"/>
    </source>
</evidence>
<feature type="compositionally biased region" description="Low complexity" evidence="1">
    <location>
        <begin position="352"/>
        <end position="367"/>
    </location>
</feature>
<feature type="region of interest" description="Disordered" evidence="1">
    <location>
        <begin position="259"/>
        <end position="295"/>
    </location>
</feature>
<dbReference type="Proteomes" id="UP000008141">
    <property type="component" value="Unassembled WGS sequence"/>
</dbReference>
<evidence type="ECO:0000256" key="1">
    <source>
        <dbReference type="SAM" id="MobiDB-lite"/>
    </source>
</evidence>
<dbReference type="InParanoid" id="E1ZG18"/>